<feature type="compositionally biased region" description="Low complexity" evidence="2">
    <location>
        <begin position="17"/>
        <end position="41"/>
    </location>
</feature>
<feature type="compositionally biased region" description="Basic and acidic residues" evidence="2">
    <location>
        <begin position="144"/>
        <end position="154"/>
    </location>
</feature>
<reference evidence="4" key="2">
    <citation type="submission" date="2020-09" db="EMBL/GenBank/DDBJ databases">
        <authorList>
            <person name="Sun Q."/>
            <person name="Ohkuma M."/>
        </authorList>
    </citation>
    <scope>NUCLEOTIDE SEQUENCE</scope>
    <source>
        <strain evidence="4">JCM 4637</strain>
    </source>
</reference>
<keyword evidence="1" id="KW-0723">Serine/threonine-protein kinase</keyword>
<evidence type="ECO:0000256" key="1">
    <source>
        <dbReference type="ARBA" id="ARBA00022527"/>
    </source>
</evidence>
<dbReference type="InterPro" id="IPR003594">
    <property type="entry name" value="HATPase_dom"/>
</dbReference>
<evidence type="ECO:0000313" key="4">
    <source>
        <dbReference type="EMBL" id="GHD16729.1"/>
    </source>
</evidence>
<dbReference type="AlphaFoldDB" id="A0A919CFU3"/>
<dbReference type="PANTHER" id="PTHR35526:SF3">
    <property type="entry name" value="ANTI-SIGMA-F FACTOR RSBW"/>
    <property type="match status" value="1"/>
</dbReference>
<dbReference type="GO" id="GO:0004674">
    <property type="term" value="F:protein serine/threonine kinase activity"/>
    <property type="evidence" value="ECO:0007669"/>
    <property type="project" value="UniProtKB-KW"/>
</dbReference>
<dbReference type="EMBL" id="BMVC01000025">
    <property type="protein sequence ID" value="GHD16729.1"/>
    <property type="molecule type" value="Genomic_DNA"/>
</dbReference>
<dbReference type="SUPFAM" id="SSF55874">
    <property type="entry name" value="ATPase domain of HSP90 chaperone/DNA topoisomerase II/histidine kinase"/>
    <property type="match status" value="1"/>
</dbReference>
<dbReference type="Proteomes" id="UP000638353">
    <property type="component" value="Unassembled WGS sequence"/>
</dbReference>
<name>A0A919CFU3_9ACTN</name>
<protein>
    <recommendedName>
        <fullName evidence="3">Histidine kinase/HSP90-like ATPase domain-containing protein</fullName>
    </recommendedName>
</protein>
<gene>
    <name evidence="4" type="ORF">GCM10010334_78010</name>
</gene>
<keyword evidence="1" id="KW-0418">Kinase</keyword>
<feature type="region of interest" description="Disordered" evidence="2">
    <location>
        <begin position="134"/>
        <end position="154"/>
    </location>
</feature>
<dbReference type="CDD" id="cd16936">
    <property type="entry name" value="HATPase_RsbW-like"/>
    <property type="match status" value="1"/>
</dbReference>
<comment type="caution">
    <text evidence="4">The sequence shown here is derived from an EMBL/GenBank/DDBJ whole genome shotgun (WGS) entry which is preliminary data.</text>
</comment>
<evidence type="ECO:0000256" key="2">
    <source>
        <dbReference type="SAM" id="MobiDB-lite"/>
    </source>
</evidence>
<feature type="region of interest" description="Disordered" evidence="2">
    <location>
        <begin position="243"/>
        <end position="264"/>
    </location>
</feature>
<keyword evidence="1" id="KW-0808">Transferase</keyword>
<dbReference type="PANTHER" id="PTHR35526">
    <property type="entry name" value="ANTI-SIGMA-F FACTOR RSBW-RELATED"/>
    <property type="match status" value="1"/>
</dbReference>
<feature type="domain" description="Histidine kinase/HSP90-like ATPase" evidence="3">
    <location>
        <begin position="204"/>
        <end position="284"/>
    </location>
</feature>
<reference evidence="4" key="1">
    <citation type="journal article" date="2014" name="Int. J. Syst. Evol. Microbiol.">
        <title>Complete genome sequence of Corynebacterium casei LMG S-19264T (=DSM 44701T), isolated from a smear-ripened cheese.</title>
        <authorList>
            <consortium name="US DOE Joint Genome Institute (JGI-PGF)"/>
            <person name="Walter F."/>
            <person name="Albersmeier A."/>
            <person name="Kalinowski J."/>
            <person name="Ruckert C."/>
        </authorList>
    </citation>
    <scope>NUCLEOTIDE SEQUENCE</scope>
    <source>
        <strain evidence="4">JCM 4637</strain>
    </source>
</reference>
<proteinExistence type="predicted"/>
<feature type="region of interest" description="Disordered" evidence="2">
    <location>
        <begin position="1"/>
        <end position="72"/>
    </location>
</feature>
<dbReference type="Pfam" id="PF13581">
    <property type="entry name" value="HATPase_c_2"/>
    <property type="match status" value="1"/>
</dbReference>
<sequence length="299" mass="29187">MSTTRQHPPGDLGPEPDGIASDASGAAPAAAEGATEVPAGTVAASVTGAPAPPAPLSSAPAPGDPAPAPAEGAAGAVDAVASGATAAFAPVADAGTQVADAPVRGEHPMASGAAGGSFGVPGAGAAGGPAARAADVVSAGTEPGADKSGADRPADTLAAAEASGRLRYLELNGASGIVPLARDFTRQALYDWGWLPASTADRRAAAEDVLLVVSELVTNACLHAEGPESLRVASDGKRLRLEVTDRSGGEPAPRTPHRAGRPGGHGMFIVQRLCLDWGVSRAPDGVPGKTVWAELAAPA</sequence>
<accession>A0A919CFU3</accession>
<dbReference type="Gene3D" id="3.30.565.10">
    <property type="entry name" value="Histidine kinase-like ATPase, C-terminal domain"/>
    <property type="match status" value="1"/>
</dbReference>
<evidence type="ECO:0000259" key="3">
    <source>
        <dbReference type="Pfam" id="PF13581"/>
    </source>
</evidence>
<dbReference type="InterPro" id="IPR050267">
    <property type="entry name" value="Anti-sigma-factor_SerPK"/>
</dbReference>
<evidence type="ECO:0000313" key="5">
    <source>
        <dbReference type="Proteomes" id="UP000638353"/>
    </source>
</evidence>
<organism evidence="4 5">
    <name type="scientific">Streptomyces finlayi</name>
    <dbReference type="NCBI Taxonomy" id="67296"/>
    <lineage>
        <taxon>Bacteria</taxon>
        <taxon>Bacillati</taxon>
        <taxon>Actinomycetota</taxon>
        <taxon>Actinomycetes</taxon>
        <taxon>Kitasatosporales</taxon>
        <taxon>Streptomycetaceae</taxon>
        <taxon>Streptomyces</taxon>
    </lineage>
</organism>
<dbReference type="InterPro" id="IPR036890">
    <property type="entry name" value="HATPase_C_sf"/>
</dbReference>